<dbReference type="AlphaFoldDB" id="A0A0A1FB20"/>
<evidence type="ECO:0000256" key="1">
    <source>
        <dbReference type="SAM" id="MobiDB-lite"/>
    </source>
</evidence>
<dbReference type="Proteomes" id="UP000030302">
    <property type="component" value="Chromosome"/>
</dbReference>
<keyword evidence="2" id="KW-0732">Signal</keyword>
<accession>A0A0A1FB20</accession>
<gene>
    <name evidence="3" type="ORF">LT85_2785</name>
</gene>
<sequence>MKKLFLIGLMSYCTVAFAGAGGTLLEVPVTYHPDAGVVEKVKQECQIENMLSHRVGPVLAKLNKGGDGTVATGADAAGANLLRLQITHVLGVGGGAWSGPKAITVAADLLDADGKVLRHTKINRWSVGGMFGAFKGTCTILDRSAAAIAKDLSRWVRDPSYQVADEPEPKEAEAAPVAVPEVTPEKIQ</sequence>
<evidence type="ECO:0000313" key="3">
    <source>
        <dbReference type="EMBL" id="AIY41943.1"/>
    </source>
</evidence>
<evidence type="ECO:0000313" key="4">
    <source>
        <dbReference type="Proteomes" id="UP000030302"/>
    </source>
</evidence>
<dbReference type="STRING" id="279058.LT85_2785"/>
<protein>
    <submittedName>
        <fullName evidence="3">Uncharacterized protein</fullName>
    </submittedName>
</protein>
<reference evidence="4" key="1">
    <citation type="journal article" date="2014" name="Soil Biol. Biochem.">
        <title>Structure and function of bacterial communities in ageing soils: Insights from the Mendocino ecological staircase.</title>
        <authorList>
            <person name="Uroz S."/>
            <person name="Tech J.J."/>
            <person name="Sawaya N.A."/>
            <person name="Frey-Klett P."/>
            <person name="Leveau J.H.J."/>
        </authorList>
    </citation>
    <scope>NUCLEOTIDE SEQUENCE [LARGE SCALE GENOMIC DNA]</scope>
    <source>
        <strain evidence="4">Cal35</strain>
    </source>
</reference>
<name>A0A0A1FB20_9BURK</name>
<proteinExistence type="predicted"/>
<dbReference type="HOGENOM" id="CLU_128711_0_0_4"/>
<feature type="chain" id="PRO_5001974129" evidence="2">
    <location>
        <begin position="19"/>
        <end position="188"/>
    </location>
</feature>
<evidence type="ECO:0000256" key="2">
    <source>
        <dbReference type="SAM" id="SignalP"/>
    </source>
</evidence>
<dbReference type="KEGG" id="care:LT85_2785"/>
<feature type="region of interest" description="Disordered" evidence="1">
    <location>
        <begin position="160"/>
        <end position="188"/>
    </location>
</feature>
<dbReference type="EMBL" id="CP009962">
    <property type="protein sequence ID" value="AIY41943.1"/>
    <property type="molecule type" value="Genomic_DNA"/>
</dbReference>
<dbReference type="RefSeq" id="WP_052135174.1">
    <property type="nucleotide sequence ID" value="NZ_CP009962.1"/>
</dbReference>
<keyword evidence="4" id="KW-1185">Reference proteome</keyword>
<organism evidence="3 4">
    <name type="scientific">Collimonas arenae</name>
    <dbReference type="NCBI Taxonomy" id="279058"/>
    <lineage>
        <taxon>Bacteria</taxon>
        <taxon>Pseudomonadati</taxon>
        <taxon>Pseudomonadota</taxon>
        <taxon>Betaproteobacteria</taxon>
        <taxon>Burkholderiales</taxon>
        <taxon>Oxalobacteraceae</taxon>
        <taxon>Collimonas</taxon>
    </lineage>
</organism>
<dbReference type="OrthoDB" id="5703702at2"/>
<feature type="signal peptide" evidence="2">
    <location>
        <begin position="1"/>
        <end position="18"/>
    </location>
</feature>